<evidence type="ECO:0000313" key="2">
    <source>
        <dbReference type="Proteomes" id="UP000266673"/>
    </source>
</evidence>
<dbReference type="OrthoDB" id="2427080at2759"/>
<accession>A0A397W6Z3</accession>
<protein>
    <submittedName>
        <fullName evidence="1">Uncharacterized protein</fullName>
    </submittedName>
</protein>
<organism evidence="1 2">
    <name type="scientific">Gigaspora rosea</name>
    <dbReference type="NCBI Taxonomy" id="44941"/>
    <lineage>
        <taxon>Eukaryota</taxon>
        <taxon>Fungi</taxon>
        <taxon>Fungi incertae sedis</taxon>
        <taxon>Mucoromycota</taxon>
        <taxon>Glomeromycotina</taxon>
        <taxon>Glomeromycetes</taxon>
        <taxon>Diversisporales</taxon>
        <taxon>Gigasporaceae</taxon>
        <taxon>Gigaspora</taxon>
    </lineage>
</organism>
<dbReference type="EMBL" id="QKWP01000012">
    <property type="protein sequence ID" value="RIB30475.1"/>
    <property type="molecule type" value="Genomic_DNA"/>
</dbReference>
<keyword evidence="2" id="KW-1185">Reference proteome</keyword>
<dbReference type="Proteomes" id="UP000266673">
    <property type="component" value="Unassembled WGS sequence"/>
</dbReference>
<dbReference type="AlphaFoldDB" id="A0A397W6Z3"/>
<evidence type="ECO:0000313" key="1">
    <source>
        <dbReference type="EMBL" id="RIB30475.1"/>
    </source>
</evidence>
<reference evidence="1 2" key="1">
    <citation type="submission" date="2018-06" db="EMBL/GenBank/DDBJ databases">
        <title>Comparative genomics reveals the genomic features of Rhizophagus irregularis, R. cerebriforme, R. diaphanum and Gigaspora rosea, and their symbiotic lifestyle signature.</title>
        <authorList>
            <person name="Morin E."/>
            <person name="San Clemente H."/>
            <person name="Chen E.C.H."/>
            <person name="De La Providencia I."/>
            <person name="Hainaut M."/>
            <person name="Kuo A."/>
            <person name="Kohler A."/>
            <person name="Murat C."/>
            <person name="Tang N."/>
            <person name="Roy S."/>
            <person name="Loubradou J."/>
            <person name="Henrissat B."/>
            <person name="Grigoriev I.V."/>
            <person name="Corradi N."/>
            <person name="Roux C."/>
            <person name="Martin F.M."/>
        </authorList>
    </citation>
    <scope>NUCLEOTIDE SEQUENCE [LARGE SCALE GENOMIC DNA]</scope>
    <source>
        <strain evidence="1 2">DAOM 194757</strain>
    </source>
</reference>
<sequence>MTSDFEGFESEYGPYFPNFTSAMFFIWITKHMISTLAYEDLVKILKHPEYQKKDVTTNIRQIRKWRYRLPLAQIHKHNMPLCMKRTPSTYESTKMVFTISPLTHIEHILNNPVLMPKMYFGPGVVTIAANI</sequence>
<proteinExistence type="predicted"/>
<comment type="caution">
    <text evidence="1">The sequence shown here is derived from an EMBL/GenBank/DDBJ whole genome shotgun (WGS) entry which is preliminary data.</text>
</comment>
<gene>
    <name evidence="1" type="ORF">C2G38_2026819</name>
</gene>
<name>A0A397W6Z3_9GLOM</name>